<dbReference type="AlphaFoldDB" id="A0A0F8YFZ4"/>
<gene>
    <name evidence="2" type="ORF">LCGC14_2824110</name>
</gene>
<reference evidence="2" key="1">
    <citation type="journal article" date="2015" name="Nature">
        <title>Complex archaea that bridge the gap between prokaryotes and eukaryotes.</title>
        <authorList>
            <person name="Spang A."/>
            <person name="Saw J.H."/>
            <person name="Jorgensen S.L."/>
            <person name="Zaremba-Niedzwiedzka K."/>
            <person name="Martijn J."/>
            <person name="Lind A.E."/>
            <person name="van Eijk R."/>
            <person name="Schleper C."/>
            <person name="Guy L."/>
            <person name="Ettema T.J."/>
        </authorList>
    </citation>
    <scope>NUCLEOTIDE SEQUENCE</scope>
</reference>
<feature type="non-terminal residue" evidence="2">
    <location>
        <position position="153"/>
    </location>
</feature>
<accession>A0A0F8YFZ4</accession>
<evidence type="ECO:0000313" key="2">
    <source>
        <dbReference type="EMBL" id="KKK80378.1"/>
    </source>
</evidence>
<feature type="region of interest" description="Disordered" evidence="1">
    <location>
        <begin position="31"/>
        <end position="67"/>
    </location>
</feature>
<organism evidence="2">
    <name type="scientific">marine sediment metagenome</name>
    <dbReference type="NCBI Taxonomy" id="412755"/>
    <lineage>
        <taxon>unclassified sequences</taxon>
        <taxon>metagenomes</taxon>
        <taxon>ecological metagenomes</taxon>
    </lineage>
</organism>
<comment type="caution">
    <text evidence="2">The sequence shown here is derived from an EMBL/GenBank/DDBJ whole genome shotgun (WGS) entry which is preliminary data.</text>
</comment>
<feature type="compositionally biased region" description="Basic and acidic residues" evidence="1">
    <location>
        <begin position="43"/>
        <end position="67"/>
    </location>
</feature>
<name>A0A0F8YFZ4_9ZZZZ</name>
<evidence type="ECO:0000256" key="1">
    <source>
        <dbReference type="SAM" id="MobiDB-lite"/>
    </source>
</evidence>
<sequence length="153" mass="16454">MSFIAVAIIAGTAITAYSQIQAGKQAERDAKAQQESLNQQAALKERQAKAELERSQEEARQFKKEGEALQGTQQVTIAKGGVLSTVGTPAFLLEETAQELEADRLAILREGFLAESFRLSEAENLRFQGRIAKSRGAAAKRGSRFAAAGSILS</sequence>
<proteinExistence type="predicted"/>
<protein>
    <submittedName>
        <fullName evidence="2">Uncharacterized protein</fullName>
    </submittedName>
</protein>
<dbReference type="EMBL" id="LAZR01053608">
    <property type="protein sequence ID" value="KKK80378.1"/>
    <property type="molecule type" value="Genomic_DNA"/>
</dbReference>